<feature type="transmembrane region" description="Helical" evidence="5">
    <location>
        <begin position="247"/>
        <end position="268"/>
    </location>
</feature>
<feature type="transmembrane region" description="Helical" evidence="5">
    <location>
        <begin position="39"/>
        <end position="57"/>
    </location>
</feature>
<comment type="caution">
    <text evidence="6">The sequence shown here is derived from an EMBL/GenBank/DDBJ whole genome shotgun (WGS) entry which is preliminary data.</text>
</comment>
<dbReference type="Gene3D" id="1.50.10.150">
    <property type="entry name" value="Voltage-dependent anion channel"/>
    <property type="match status" value="1"/>
</dbReference>
<sequence>MNFKQWLKTLPVPMLPALVGVLTLSNVFNGLGFTWVRHIFMVLCGALWICATLKVIYHPQQFKEEYNHPILCALYAGWSMCLMIFSQYIAQFSLPVAKVLWLIAVTVHIIHIMIFTIKHAFAHFKTHFYVPAWFVTYNGLAVAVVIGDMMGFLPLQKMITWYCIGIYLFLLPTTIKRLLTHPFEKAVYHTQAIIIAPVSLSLVTYLKMYPEPFKPLVYLLYGLLLLSLLFYFIKLPSFLAFSFMPSFAGITFPMAIGVVASASMVQYFNKYELVKWAYIAEQIRGIQLYLATCVIGYVFIRMMISIFGVDVKIAKAYEA</sequence>
<dbReference type="PANTHER" id="PTHR37955">
    <property type="entry name" value="TELLURITE RESISTANCE PROTEIN TEHA"/>
    <property type="match status" value="1"/>
</dbReference>
<accession>A0A2N6SMS6</accession>
<gene>
    <name evidence="6" type="ORF">CJ205_04770</name>
</gene>
<dbReference type="InterPro" id="IPR038665">
    <property type="entry name" value="Voltage-dep_anion_channel_sf"/>
</dbReference>
<proteinExistence type="predicted"/>
<evidence type="ECO:0000256" key="1">
    <source>
        <dbReference type="ARBA" id="ARBA00004141"/>
    </source>
</evidence>
<comment type="subcellular location">
    <subcellularLocation>
        <location evidence="1">Membrane</location>
        <topology evidence="1">Multi-pass membrane protein</topology>
    </subcellularLocation>
</comment>
<keyword evidence="2 5" id="KW-0812">Transmembrane</keyword>
<evidence type="ECO:0000256" key="4">
    <source>
        <dbReference type="ARBA" id="ARBA00023136"/>
    </source>
</evidence>
<dbReference type="RefSeq" id="WP_102227831.1">
    <property type="nucleotide sequence ID" value="NZ_PNFY01000020.1"/>
</dbReference>
<feature type="transmembrane region" description="Helical" evidence="5">
    <location>
        <begin position="288"/>
        <end position="309"/>
    </location>
</feature>
<dbReference type="Proteomes" id="UP000235682">
    <property type="component" value="Unassembled WGS sequence"/>
</dbReference>
<feature type="transmembrane region" description="Helical" evidence="5">
    <location>
        <begin position="96"/>
        <end position="116"/>
    </location>
</feature>
<dbReference type="OrthoDB" id="309023at2"/>
<evidence type="ECO:0000313" key="7">
    <source>
        <dbReference type="Proteomes" id="UP000235682"/>
    </source>
</evidence>
<keyword evidence="3 5" id="KW-1133">Transmembrane helix</keyword>
<dbReference type="STRING" id="84521.SAMN04487994_100624"/>
<evidence type="ECO:0000256" key="2">
    <source>
        <dbReference type="ARBA" id="ARBA00022692"/>
    </source>
</evidence>
<feature type="transmembrane region" description="Helical" evidence="5">
    <location>
        <begin position="128"/>
        <end position="147"/>
    </location>
</feature>
<evidence type="ECO:0000256" key="5">
    <source>
        <dbReference type="SAM" id="Phobius"/>
    </source>
</evidence>
<feature type="transmembrane region" description="Helical" evidence="5">
    <location>
        <begin position="159"/>
        <end position="179"/>
    </location>
</feature>
<evidence type="ECO:0000256" key="3">
    <source>
        <dbReference type="ARBA" id="ARBA00022989"/>
    </source>
</evidence>
<feature type="transmembrane region" description="Helical" evidence="5">
    <location>
        <begin position="69"/>
        <end position="90"/>
    </location>
</feature>
<dbReference type="GO" id="GO:0005886">
    <property type="term" value="C:plasma membrane"/>
    <property type="evidence" value="ECO:0007669"/>
    <property type="project" value="TreeGrafter"/>
</dbReference>
<evidence type="ECO:0000313" key="6">
    <source>
        <dbReference type="EMBL" id="PMC58367.1"/>
    </source>
</evidence>
<protein>
    <submittedName>
        <fullName evidence="6">Transporter</fullName>
    </submittedName>
</protein>
<dbReference type="PANTHER" id="PTHR37955:SF1">
    <property type="entry name" value="DEP DOMAIN-CONTAINING PROTEIN"/>
    <property type="match status" value="1"/>
</dbReference>
<dbReference type="InterPro" id="IPR052951">
    <property type="entry name" value="Tellurite_res_ion_channel"/>
</dbReference>
<organism evidence="6 7">
    <name type="scientific">Dolosicoccus paucivorans</name>
    <dbReference type="NCBI Taxonomy" id="84521"/>
    <lineage>
        <taxon>Bacteria</taxon>
        <taxon>Bacillati</taxon>
        <taxon>Bacillota</taxon>
        <taxon>Bacilli</taxon>
        <taxon>Lactobacillales</taxon>
        <taxon>Aerococcaceae</taxon>
        <taxon>Dolosicoccus</taxon>
    </lineage>
</organism>
<dbReference type="InterPro" id="IPR004695">
    <property type="entry name" value="SLAC1/Mae1/Ssu1/TehA"/>
</dbReference>
<keyword evidence="7" id="KW-1185">Reference proteome</keyword>
<reference evidence="6 7" key="1">
    <citation type="submission" date="2017-09" db="EMBL/GenBank/DDBJ databases">
        <title>Bacterial strain isolated from the female urinary microbiota.</title>
        <authorList>
            <person name="Thomas-White K."/>
            <person name="Kumar N."/>
            <person name="Forster S."/>
            <person name="Putonti C."/>
            <person name="Lawley T."/>
            <person name="Wolfe A.J."/>
        </authorList>
    </citation>
    <scope>NUCLEOTIDE SEQUENCE [LARGE SCALE GENOMIC DNA]</scope>
    <source>
        <strain evidence="6 7">UMB0852</strain>
    </source>
</reference>
<name>A0A2N6SMS6_9LACT</name>
<dbReference type="CDD" id="cd09325">
    <property type="entry name" value="TDT_C4-dicarb_trans"/>
    <property type="match status" value="1"/>
</dbReference>
<feature type="transmembrane region" description="Helical" evidence="5">
    <location>
        <begin position="186"/>
        <end position="206"/>
    </location>
</feature>
<feature type="transmembrane region" description="Helical" evidence="5">
    <location>
        <begin position="12"/>
        <end position="33"/>
    </location>
</feature>
<feature type="transmembrane region" description="Helical" evidence="5">
    <location>
        <begin position="218"/>
        <end position="235"/>
    </location>
</feature>
<dbReference type="EMBL" id="PNHE01000016">
    <property type="protein sequence ID" value="PMC58367.1"/>
    <property type="molecule type" value="Genomic_DNA"/>
</dbReference>
<dbReference type="GO" id="GO:0046583">
    <property type="term" value="F:monoatomic cation efflux transmembrane transporter activity"/>
    <property type="evidence" value="ECO:0007669"/>
    <property type="project" value="TreeGrafter"/>
</dbReference>
<dbReference type="Pfam" id="PF03595">
    <property type="entry name" value="SLAC1"/>
    <property type="match status" value="1"/>
</dbReference>
<keyword evidence="4 5" id="KW-0472">Membrane</keyword>
<dbReference type="AlphaFoldDB" id="A0A2N6SMS6"/>